<feature type="chain" id="PRO_5046386262" evidence="1">
    <location>
        <begin position="23"/>
        <end position="141"/>
    </location>
</feature>
<dbReference type="Gene3D" id="3.40.250.10">
    <property type="entry name" value="Rhodanese-like domain"/>
    <property type="match status" value="1"/>
</dbReference>
<dbReference type="InterPro" id="IPR001763">
    <property type="entry name" value="Rhodanese-like_dom"/>
</dbReference>
<dbReference type="Proteomes" id="UP000715095">
    <property type="component" value="Unassembled WGS sequence"/>
</dbReference>
<evidence type="ECO:0000313" key="3">
    <source>
        <dbReference type="EMBL" id="MBM6704885.1"/>
    </source>
</evidence>
<organism evidence="3 4">
    <name type="scientific">Sutterella massiliensis</name>
    <dbReference type="NCBI Taxonomy" id="1816689"/>
    <lineage>
        <taxon>Bacteria</taxon>
        <taxon>Pseudomonadati</taxon>
        <taxon>Pseudomonadota</taxon>
        <taxon>Betaproteobacteria</taxon>
        <taxon>Burkholderiales</taxon>
        <taxon>Sutterellaceae</taxon>
        <taxon>Sutterella</taxon>
    </lineage>
</organism>
<dbReference type="CDD" id="cd00158">
    <property type="entry name" value="RHOD"/>
    <property type="match status" value="1"/>
</dbReference>
<dbReference type="EMBL" id="JACJJC010000024">
    <property type="protein sequence ID" value="MBM6704885.1"/>
    <property type="molecule type" value="Genomic_DNA"/>
</dbReference>
<dbReference type="RefSeq" id="WP_205104323.1">
    <property type="nucleotide sequence ID" value="NZ_JACJJC010000024.1"/>
</dbReference>
<keyword evidence="4" id="KW-1185">Reference proteome</keyword>
<dbReference type="SMART" id="SM00450">
    <property type="entry name" value="RHOD"/>
    <property type="match status" value="1"/>
</dbReference>
<reference evidence="3 4" key="1">
    <citation type="journal article" date="2021" name="Sci. Rep.">
        <title>The distribution of antibiotic resistance genes in chicken gut microbiota commensals.</title>
        <authorList>
            <person name="Juricova H."/>
            <person name="Matiasovicova J."/>
            <person name="Kubasova T."/>
            <person name="Cejkova D."/>
            <person name="Rychlik I."/>
        </authorList>
    </citation>
    <scope>NUCLEOTIDE SEQUENCE [LARGE SCALE GENOMIC DNA]</scope>
    <source>
        <strain evidence="3 4">An829</strain>
    </source>
</reference>
<keyword evidence="1" id="KW-0732">Signal</keyword>
<evidence type="ECO:0000313" key="4">
    <source>
        <dbReference type="Proteomes" id="UP000715095"/>
    </source>
</evidence>
<feature type="signal peptide" evidence="1">
    <location>
        <begin position="1"/>
        <end position="22"/>
    </location>
</feature>
<accession>A0ABS2DU89</accession>
<protein>
    <submittedName>
        <fullName evidence="3">Rhodanese-like domain-containing protein</fullName>
    </submittedName>
</protein>
<dbReference type="InterPro" id="IPR036873">
    <property type="entry name" value="Rhodanese-like_dom_sf"/>
</dbReference>
<dbReference type="Pfam" id="PF00581">
    <property type="entry name" value="Rhodanese"/>
    <property type="match status" value="1"/>
</dbReference>
<dbReference type="SUPFAM" id="SSF52821">
    <property type="entry name" value="Rhodanese/Cell cycle control phosphatase"/>
    <property type="match status" value="1"/>
</dbReference>
<dbReference type="PROSITE" id="PS50206">
    <property type="entry name" value="RHODANESE_3"/>
    <property type="match status" value="1"/>
</dbReference>
<gene>
    <name evidence="3" type="ORF">H6A60_10390</name>
</gene>
<dbReference type="PANTHER" id="PTHR44086:SF10">
    <property type="entry name" value="THIOSULFATE SULFURTRANSFERASE_RHODANESE-LIKE DOMAIN-CONTAINING PROTEIN 3"/>
    <property type="match status" value="1"/>
</dbReference>
<evidence type="ECO:0000259" key="2">
    <source>
        <dbReference type="PROSITE" id="PS50206"/>
    </source>
</evidence>
<feature type="domain" description="Rhodanese" evidence="2">
    <location>
        <begin position="53"/>
        <end position="141"/>
    </location>
</feature>
<sequence>MINLKAGVLAVAAALSMGVAVAQEPVDPQPAQPLTYSHPAYHKVTPEVAKQMMNEGVVLIDVREADEFAEGHVKGAVNVPLSTFKPGMKLEAVPNLESKVLVQCKSGVRAEKAAKMLVESGYKHVYNAYGTSQWKVEPLVK</sequence>
<name>A0ABS2DU89_9BURK</name>
<dbReference type="PANTHER" id="PTHR44086">
    <property type="entry name" value="THIOSULFATE SULFURTRANSFERASE RDL2, MITOCHONDRIAL-RELATED"/>
    <property type="match status" value="1"/>
</dbReference>
<proteinExistence type="predicted"/>
<comment type="caution">
    <text evidence="3">The sequence shown here is derived from an EMBL/GenBank/DDBJ whole genome shotgun (WGS) entry which is preliminary data.</text>
</comment>
<evidence type="ECO:0000256" key="1">
    <source>
        <dbReference type="SAM" id="SignalP"/>
    </source>
</evidence>